<dbReference type="Gene3D" id="2.60.120.260">
    <property type="entry name" value="Galactose-binding domain-like"/>
    <property type="match status" value="1"/>
</dbReference>
<dbReference type="PANTHER" id="PTHR36848">
    <property type="entry name" value="DNA-BINDING PROTEIN (PUTATIVE SECRETED PROTEIN)-RELATED"/>
    <property type="match status" value="1"/>
</dbReference>
<evidence type="ECO:0000313" key="1">
    <source>
        <dbReference type="EMBL" id="EON78445.1"/>
    </source>
</evidence>
<dbReference type="EMBL" id="AQHR01000035">
    <property type="protein sequence ID" value="EON78445.1"/>
    <property type="molecule type" value="Genomic_DNA"/>
</dbReference>
<accession>R7ZWC3</accession>
<dbReference type="NCBIfam" id="NF045579">
    <property type="entry name" value="rhamnoside_JR"/>
    <property type="match status" value="1"/>
</dbReference>
<dbReference type="Proteomes" id="UP000013909">
    <property type="component" value="Unassembled WGS sequence"/>
</dbReference>
<dbReference type="PANTHER" id="PTHR36848:SF2">
    <property type="entry name" value="SECRETED PROTEIN"/>
    <property type="match status" value="1"/>
</dbReference>
<dbReference type="InterPro" id="IPR008979">
    <property type="entry name" value="Galactose-bd-like_sf"/>
</dbReference>
<organism evidence="1 2">
    <name type="scientific">Lunatimonas lonarensis</name>
    <dbReference type="NCBI Taxonomy" id="1232681"/>
    <lineage>
        <taxon>Bacteria</taxon>
        <taxon>Pseudomonadati</taxon>
        <taxon>Bacteroidota</taxon>
        <taxon>Cytophagia</taxon>
        <taxon>Cytophagales</taxon>
        <taxon>Cyclobacteriaceae</taxon>
    </lineage>
</organism>
<dbReference type="AlphaFoldDB" id="R7ZWC3"/>
<dbReference type="PATRIC" id="fig|1288963.3.peg.1054"/>
<keyword evidence="2" id="KW-1185">Reference proteome</keyword>
<proteinExistence type="predicted"/>
<reference evidence="1 2" key="1">
    <citation type="submission" date="2013-02" db="EMBL/GenBank/DDBJ databases">
        <title>A novel strain isolated from Lonar lake, Maharashtra, India.</title>
        <authorList>
            <person name="Singh A."/>
        </authorList>
    </citation>
    <scope>NUCLEOTIDE SEQUENCE [LARGE SCALE GENOMIC DNA]</scope>
    <source>
        <strain evidence="1 2">AK24</strain>
    </source>
</reference>
<dbReference type="OrthoDB" id="9761519at2"/>
<gene>
    <name evidence="1" type="ORF">ADIS_1056</name>
</gene>
<dbReference type="RefSeq" id="WP_010853203.1">
    <property type="nucleotide sequence ID" value="NZ_AQHR01000035.1"/>
</dbReference>
<evidence type="ECO:0000313" key="2">
    <source>
        <dbReference type="Proteomes" id="UP000013909"/>
    </source>
</evidence>
<dbReference type="InterPro" id="IPR053161">
    <property type="entry name" value="Ulvan_degrading_GH"/>
</dbReference>
<name>R7ZWC3_9BACT</name>
<dbReference type="Pfam" id="PF17132">
    <property type="entry name" value="Glyco_hydro_106"/>
    <property type="match status" value="2"/>
</dbReference>
<protein>
    <submittedName>
        <fullName evidence="1">Putative alpha-L-rhamnosidase</fullName>
    </submittedName>
</protein>
<sequence>MKKTATSDTFTHLLVGFLLILTVMPALGQVIAKKGTESDLWPAQTQTSKPWSRWWWMGNAVDRGNISYLMKAYAEAGLGGLEVAPIYGAKGFEEHFIEYLSPEWLDMLHHTISEATSHQMGIDLTQGTGWPFGGPWVSPEMAAQRMHLQEYTWENSRLDRPIGLEGRRMEGLAYEIEHVMAFPEEGGPVEITHTLQADGSLRWNEPNNHSLWVIFRVQTGQQVKRAAPGGQGFTLDHFSKTSVKAYLDHFGKAFAEKTPLIRAFYNDSFEVYGADFTAGFFDYFERKRGYDLKRHLPELLSKNPSDRSIRLKSDYRETISDMLLENFTQQWTEWAHDRGKKTKNQAHGSPGNLLDLYASVDIPEGETFGSSFFPIPGLRRDSADVRNVDPDPIMLKFASSAAHLSGNPLVSSETFTWLGEHFKSSFSQAKPELEQAFLAGINHMFYHGVTYSPKEVDFPGWLFYASLNLTTHNSLWAHFRGFNDFVTRSQSVLQYGTPSQEILMYWPIYDVWADPQGLSKMITVHNIDEWLHPTAFYKESKSLMEKGYSVDFVSDALLQTVSPLEGRLISNGGSMADVICVPKLAHMQPETLNRLVELASLGGRVIFQEKPSDVPGFYRYEERKADLEESWAMLNFRHDAPGVVVAKVGEGLILQSSDFQAALDLLGVQRELLSDTGLKFIKRIADQEAYYYLVNHSANNIDGWIPLNHRGAEAILLDPQHGHSGKAATRLVDDQWQVRVQIAPGESMIVKTVPDKIPDVKRWRYRDEQVASVPVSGPWMVSFVSGGPTLPDNQKIDSLLPWTEFGDERNRQFSGLGVYETSFNLGDISEQVYRLHLGSLFEGAKVWVNGVEVGYVYGLPFTIDISHYVKSGTNSLKIEVANLMANRIRYMDQQGQSWRNYHEINFVNIDYKPFDASNWQVMPSGLGGPVHLEIFR</sequence>
<dbReference type="SUPFAM" id="SSF49785">
    <property type="entry name" value="Galactose-binding domain-like"/>
    <property type="match status" value="1"/>
</dbReference>
<dbReference type="STRING" id="1232681.ADIS_1056"/>
<comment type="caution">
    <text evidence="1">The sequence shown here is derived from an EMBL/GenBank/DDBJ whole genome shotgun (WGS) entry which is preliminary data.</text>
</comment>